<keyword evidence="1" id="KW-0547">Nucleotide-binding</keyword>
<evidence type="ECO:0000313" key="1">
    <source>
        <dbReference type="EMBL" id="GKT37666.1"/>
    </source>
</evidence>
<dbReference type="Proteomes" id="UP001057375">
    <property type="component" value="Unassembled WGS sequence"/>
</dbReference>
<dbReference type="SUPFAM" id="SSF52540">
    <property type="entry name" value="P-loop containing nucleoside triphosphate hydrolases"/>
    <property type="match status" value="1"/>
</dbReference>
<gene>
    <name evidence="1" type="ORF">ADUPG1_003604</name>
</gene>
<keyword evidence="1" id="KW-0067">ATP-binding</keyword>
<evidence type="ECO:0000313" key="2">
    <source>
        <dbReference type="Proteomes" id="UP001057375"/>
    </source>
</evidence>
<proteinExistence type="predicted"/>
<dbReference type="InterPro" id="IPR027417">
    <property type="entry name" value="P-loop_NTPase"/>
</dbReference>
<accession>A0ABQ5L033</accession>
<sequence>MHVGRIEDLRDIHDETGVPIVLIGERELHGVLGERRRLWSRVKQVVEFEPVAEEDVAILASDAAGLNVDPEACALIVKKADGDFRLVWTLLAGLEKVARTRQTELVDAKMVNAIAKKTLSWRR</sequence>
<protein>
    <submittedName>
        <fullName evidence="1">ATP-binding protein</fullName>
    </submittedName>
</protein>
<keyword evidence="2" id="KW-1185">Reference proteome</keyword>
<dbReference type="EMBL" id="BQXS01004987">
    <property type="protein sequence ID" value="GKT37666.1"/>
    <property type="molecule type" value="Genomic_DNA"/>
</dbReference>
<reference evidence="1" key="1">
    <citation type="submission" date="2022-03" db="EMBL/GenBank/DDBJ databases">
        <title>Draft genome sequence of Aduncisulcus paluster, a free-living microaerophilic Fornicata.</title>
        <authorList>
            <person name="Yuyama I."/>
            <person name="Kume K."/>
            <person name="Tamura T."/>
            <person name="Inagaki Y."/>
            <person name="Hashimoto T."/>
        </authorList>
    </citation>
    <scope>NUCLEOTIDE SEQUENCE</scope>
    <source>
        <strain evidence="1">NY0171</strain>
    </source>
</reference>
<name>A0ABQ5L033_9EUKA</name>
<comment type="caution">
    <text evidence="1">The sequence shown here is derived from an EMBL/GenBank/DDBJ whole genome shotgun (WGS) entry which is preliminary data.</text>
</comment>
<dbReference type="GO" id="GO:0005524">
    <property type="term" value="F:ATP binding"/>
    <property type="evidence" value="ECO:0007669"/>
    <property type="project" value="UniProtKB-KW"/>
</dbReference>
<organism evidence="1 2">
    <name type="scientific">Aduncisulcus paluster</name>
    <dbReference type="NCBI Taxonomy" id="2918883"/>
    <lineage>
        <taxon>Eukaryota</taxon>
        <taxon>Metamonada</taxon>
        <taxon>Carpediemonas-like organisms</taxon>
        <taxon>Aduncisulcus</taxon>
    </lineage>
</organism>